<evidence type="ECO:0000313" key="4">
    <source>
        <dbReference type="Proteomes" id="UP000544331"/>
    </source>
</evidence>
<dbReference type="GO" id="GO:0052689">
    <property type="term" value="F:carboxylic ester hydrolase activity"/>
    <property type="evidence" value="ECO:0007669"/>
    <property type="project" value="TreeGrafter"/>
</dbReference>
<accession>A0A8H5XR02</accession>
<dbReference type="OrthoDB" id="2418081at2759"/>
<evidence type="ECO:0000256" key="1">
    <source>
        <dbReference type="ARBA" id="ARBA00006499"/>
    </source>
</evidence>
<dbReference type="Proteomes" id="UP000544331">
    <property type="component" value="Unassembled WGS sequence"/>
</dbReference>
<feature type="domain" description="Phospholipase/carboxylesterase/thioesterase" evidence="2">
    <location>
        <begin position="223"/>
        <end position="288"/>
    </location>
</feature>
<dbReference type="SUPFAM" id="SSF53474">
    <property type="entry name" value="alpha/beta-Hydrolases"/>
    <property type="match status" value="1"/>
</dbReference>
<dbReference type="EMBL" id="JAAOAN010000956">
    <property type="protein sequence ID" value="KAF5698031.1"/>
    <property type="molecule type" value="Genomic_DNA"/>
</dbReference>
<keyword evidence="4" id="KW-1185">Reference proteome</keyword>
<dbReference type="GO" id="GO:0008474">
    <property type="term" value="F:palmitoyl-(protein) hydrolase activity"/>
    <property type="evidence" value="ECO:0007669"/>
    <property type="project" value="TreeGrafter"/>
</dbReference>
<dbReference type="Pfam" id="PF02230">
    <property type="entry name" value="Abhydrolase_2"/>
    <property type="match status" value="2"/>
</dbReference>
<organism evidence="3 4">
    <name type="scientific">Fusarium mundagurra</name>
    <dbReference type="NCBI Taxonomy" id="1567541"/>
    <lineage>
        <taxon>Eukaryota</taxon>
        <taxon>Fungi</taxon>
        <taxon>Dikarya</taxon>
        <taxon>Ascomycota</taxon>
        <taxon>Pezizomycotina</taxon>
        <taxon>Sordariomycetes</taxon>
        <taxon>Hypocreomycetidae</taxon>
        <taxon>Hypocreales</taxon>
        <taxon>Nectriaceae</taxon>
        <taxon>Fusarium</taxon>
        <taxon>Fusarium fujikuroi species complex</taxon>
    </lineage>
</organism>
<sequence>MPKLSPSSTTSLATGEPLYVVEPRESHSHTLILLHGLGSNGTKYGTELLDTGVTSSGQKLTELLPGARFVFPTSKRRRSTAFGRSMLTQWFDIARLADPSYLKERQLDGLAGSGREIREIIAAELKMVPPQNLIIGGLSQGCAMSLAVLLSLDHSIGGYIGMSGFLTYQDDLESVVNDEVDSDNPFSHPSEPQDTTVNASAVKAQELERDLLDLDPLDRPSQEKTAYQTPVFLGHGKADEKVPCVLGERAAQFLQDAGYQVEWKCYENQGHWYKIPDEIDDICNFIALKVGWELVNATA</sequence>
<protein>
    <submittedName>
        <fullName evidence="3">Acyl thioesterase</fullName>
    </submittedName>
</protein>
<dbReference type="GO" id="GO:0005737">
    <property type="term" value="C:cytoplasm"/>
    <property type="evidence" value="ECO:0007669"/>
    <property type="project" value="TreeGrafter"/>
</dbReference>
<dbReference type="PANTHER" id="PTHR10655">
    <property type="entry name" value="LYSOPHOSPHOLIPASE-RELATED"/>
    <property type="match status" value="1"/>
</dbReference>
<dbReference type="PANTHER" id="PTHR10655:SF63">
    <property type="entry name" value="PHOSPHOLIPASE_CARBOXYLESTERASE_THIOESTERASE DOMAIN-CONTAINING PROTEIN"/>
    <property type="match status" value="1"/>
</dbReference>
<gene>
    <name evidence="3" type="ORF">FMUND_15217</name>
</gene>
<dbReference type="InterPro" id="IPR050565">
    <property type="entry name" value="LYPA1-2/EST-like"/>
</dbReference>
<dbReference type="Gene3D" id="3.40.50.1820">
    <property type="entry name" value="alpha/beta hydrolase"/>
    <property type="match status" value="1"/>
</dbReference>
<evidence type="ECO:0000313" key="3">
    <source>
        <dbReference type="EMBL" id="KAF5698031.1"/>
    </source>
</evidence>
<reference evidence="3 4" key="1">
    <citation type="submission" date="2020-05" db="EMBL/GenBank/DDBJ databases">
        <title>Identification and distribution of gene clusters putatively required for synthesis of sphingolipid metabolism inhibitors in phylogenetically diverse species of the filamentous fungus Fusarium.</title>
        <authorList>
            <person name="Kim H.-S."/>
            <person name="Busman M."/>
            <person name="Brown D.W."/>
            <person name="Divon H."/>
            <person name="Uhlig S."/>
            <person name="Proctor R.H."/>
        </authorList>
    </citation>
    <scope>NUCLEOTIDE SEQUENCE [LARGE SCALE GENOMIC DNA]</scope>
    <source>
        <strain evidence="3 4">NRRL 66235</strain>
    </source>
</reference>
<feature type="domain" description="Phospholipase/carboxylesterase/thioesterase" evidence="2">
    <location>
        <begin position="19"/>
        <end position="176"/>
    </location>
</feature>
<proteinExistence type="inferred from homology"/>
<name>A0A8H5XR02_9HYPO</name>
<comment type="similarity">
    <text evidence="1">Belongs to the AB hydrolase superfamily. AB hydrolase 2 family.</text>
</comment>
<dbReference type="AlphaFoldDB" id="A0A8H5XR02"/>
<dbReference type="InterPro" id="IPR003140">
    <property type="entry name" value="PLipase/COase/thioEstase"/>
</dbReference>
<evidence type="ECO:0000259" key="2">
    <source>
        <dbReference type="Pfam" id="PF02230"/>
    </source>
</evidence>
<dbReference type="InterPro" id="IPR029058">
    <property type="entry name" value="AB_hydrolase_fold"/>
</dbReference>
<comment type="caution">
    <text evidence="3">The sequence shown here is derived from an EMBL/GenBank/DDBJ whole genome shotgun (WGS) entry which is preliminary data.</text>
</comment>